<dbReference type="Pfam" id="PF00563">
    <property type="entry name" value="EAL"/>
    <property type="match status" value="1"/>
</dbReference>
<gene>
    <name evidence="3" type="ordered locus">SM11_pC0395</name>
</gene>
<evidence type="ECO:0000313" key="4">
    <source>
        <dbReference type="Proteomes" id="UP000009045"/>
    </source>
</evidence>
<keyword evidence="3" id="KW-0614">Plasmid</keyword>
<dbReference type="PANTHER" id="PTHR33121">
    <property type="entry name" value="CYCLIC DI-GMP PHOSPHODIESTERASE PDEF"/>
    <property type="match status" value="1"/>
</dbReference>
<dbReference type="Gene3D" id="3.20.20.450">
    <property type="entry name" value="EAL domain"/>
    <property type="match status" value="1"/>
</dbReference>
<evidence type="ECO:0000259" key="2">
    <source>
        <dbReference type="PROSITE" id="PS50883"/>
    </source>
</evidence>
<dbReference type="InterPro" id="IPR001633">
    <property type="entry name" value="EAL_dom"/>
</dbReference>
<dbReference type="KEGG" id="smx:SM11_pC0395"/>
<organism evidence="3 4">
    <name type="scientific">Sinorhizobium meliloti (strain SM11)</name>
    <dbReference type="NCBI Taxonomy" id="707241"/>
    <lineage>
        <taxon>Bacteria</taxon>
        <taxon>Pseudomonadati</taxon>
        <taxon>Pseudomonadota</taxon>
        <taxon>Alphaproteobacteria</taxon>
        <taxon>Hyphomicrobiales</taxon>
        <taxon>Rhizobiaceae</taxon>
        <taxon>Sinorhizobium/Ensifer group</taxon>
        <taxon>Sinorhizobium</taxon>
    </lineage>
</organism>
<dbReference type="PATRIC" id="fig|707241.3.peg.4372"/>
<feature type="domain" description="EAL" evidence="2">
    <location>
        <begin position="1"/>
        <end position="84"/>
    </location>
</feature>
<evidence type="ECO:0000256" key="1">
    <source>
        <dbReference type="SAM" id="MobiDB-lite"/>
    </source>
</evidence>
<dbReference type="EMBL" id="CP001831">
    <property type="protein sequence ID" value="AEH81468.1"/>
    <property type="molecule type" value="Genomic_DNA"/>
</dbReference>
<geneLocation type="plasmid" evidence="3 4">
    <name>pSmeSM11c</name>
</geneLocation>
<dbReference type="GO" id="GO:0071111">
    <property type="term" value="F:cyclic-guanylate-specific phosphodiesterase activity"/>
    <property type="evidence" value="ECO:0007669"/>
    <property type="project" value="InterPro"/>
</dbReference>
<proteinExistence type="predicted"/>
<dbReference type="CDD" id="cd01948">
    <property type="entry name" value="EAL"/>
    <property type="match status" value="1"/>
</dbReference>
<dbReference type="AlphaFoldDB" id="F7XCQ8"/>
<feature type="region of interest" description="Disordered" evidence="1">
    <location>
        <begin position="1"/>
        <end position="20"/>
    </location>
</feature>
<sequence length="88" mass="9642">MYPEMPRAISRSTMDVETDDKSQTIVRGILALAHGLGMRVTAEGVETADQANWLRNQGCDRLQGNLFSAPIPAGSMEKFLRQSSMASQ</sequence>
<dbReference type="SUPFAM" id="SSF141868">
    <property type="entry name" value="EAL domain-like"/>
    <property type="match status" value="1"/>
</dbReference>
<dbReference type="HOGENOM" id="CLU_2466868_0_0_5"/>
<dbReference type="PROSITE" id="PS50883">
    <property type="entry name" value="EAL"/>
    <property type="match status" value="1"/>
</dbReference>
<name>F7XCQ8_SINMM</name>
<accession>F7XCQ8</accession>
<dbReference type="InterPro" id="IPR035919">
    <property type="entry name" value="EAL_sf"/>
</dbReference>
<dbReference type="PANTHER" id="PTHR33121:SF70">
    <property type="entry name" value="SIGNALING PROTEIN YKOW"/>
    <property type="match status" value="1"/>
</dbReference>
<reference evidence="3 4" key="1">
    <citation type="journal article" date="2011" name="J. Biotechnol.">
        <title>The complete genome sequence of the dominant Sinorhizobium meliloti field isolate SM11 extends the S. meliloti pan-genome.</title>
        <authorList>
            <person name="Schneiker-Bekel S."/>
            <person name="Wibberg D."/>
            <person name="Bekel T."/>
            <person name="Blom J."/>
            <person name="Linke B."/>
            <person name="Neuweger H."/>
            <person name="Stiens M."/>
            <person name="Vorholter F.J."/>
            <person name="Weidner S."/>
            <person name="Goesmann A."/>
            <person name="Puhler A."/>
            <person name="Schluter A."/>
        </authorList>
    </citation>
    <scope>NUCLEOTIDE SEQUENCE [LARGE SCALE GENOMIC DNA]</scope>
    <source>
        <strain evidence="3 4">SM11</strain>
        <plasmid evidence="4">pSmeSM11c</plasmid>
    </source>
</reference>
<protein>
    <recommendedName>
        <fullName evidence="2">EAL domain-containing protein</fullName>
    </recommendedName>
</protein>
<dbReference type="InterPro" id="IPR050706">
    <property type="entry name" value="Cyclic-di-GMP_PDE-like"/>
</dbReference>
<evidence type="ECO:0000313" key="3">
    <source>
        <dbReference type="EMBL" id="AEH81468.1"/>
    </source>
</evidence>
<dbReference type="Proteomes" id="UP000009045">
    <property type="component" value="Plasmid pSmeSM11c"/>
</dbReference>